<protein>
    <submittedName>
        <fullName evidence="4">Alpha/beta-hydrolase</fullName>
    </submittedName>
</protein>
<dbReference type="OrthoDB" id="3466836at2759"/>
<keyword evidence="2 4" id="KW-0378">Hydrolase</keyword>
<dbReference type="Pfam" id="PF12697">
    <property type="entry name" value="Abhydrolase_6"/>
    <property type="match status" value="1"/>
</dbReference>
<dbReference type="InterPro" id="IPR051601">
    <property type="entry name" value="Serine_prot/Carboxylest_S33"/>
</dbReference>
<evidence type="ECO:0000313" key="5">
    <source>
        <dbReference type="Proteomes" id="UP000249789"/>
    </source>
</evidence>
<evidence type="ECO:0000313" key="4">
    <source>
        <dbReference type="EMBL" id="RAK75180.1"/>
    </source>
</evidence>
<name>A0A8G1VW42_9EURO</name>
<evidence type="ECO:0000256" key="1">
    <source>
        <dbReference type="ARBA" id="ARBA00010088"/>
    </source>
</evidence>
<dbReference type="PANTHER" id="PTHR43248:SF27">
    <property type="entry name" value="AB HYDROLASE-1 DOMAIN-CONTAINING PROTEIN"/>
    <property type="match status" value="1"/>
</dbReference>
<sequence>MADVEFLALTTKPSAQLAYTFQAPEGASAKPVLVVFVNGLGLPQAFWQPVIAQLKSARPGNSPAFLTYDRFGQGQTTDRDPADAGAEDPTHGHDCLAAVQDLRQLLVQITTEKLGVADVNSVSLVLVGNSIGCALARLYAQNYPGTVAALLLLDSVLANSDFISIFPDPDSPDFDSASIAPIPVEAIRAVRAGVRRVFHPDVGSKEGLSRRNLRELLPTSDSPQLEGPEGHGPYVTVVGHDFDAFAEESAKMGPPKPVTNRFVNPYWHRYNEGLVKITEPEYSKGPLIAPNAGHFVQKDNPEFVVHELNELLEKVL</sequence>
<dbReference type="VEuPathDB" id="FungiDB:BO72DRAFT_449974"/>
<evidence type="ECO:0000259" key="3">
    <source>
        <dbReference type="Pfam" id="PF12697"/>
    </source>
</evidence>
<evidence type="ECO:0000256" key="2">
    <source>
        <dbReference type="ARBA" id="ARBA00022801"/>
    </source>
</evidence>
<accession>A0A8G1VW42</accession>
<proteinExistence type="inferred from homology"/>
<comment type="similarity">
    <text evidence="1">Belongs to the peptidase S33 family.</text>
</comment>
<dbReference type="AlphaFoldDB" id="A0A8G1VW42"/>
<dbReference type="Gene3D" id="3.40.50.1820">
    <property type="entry name" value="alpha/beta hydrolase"/>
    <property type="match status" value="1"/>
</dbReference>
<organism evidence="4 5">
    <name type="scientific">Aspergillus fijiensis CBS 313.89</name>
    <dbReference type="NCBI Taxonomy" id="1448319"/>
    <lineage>
        <taxon>Eukaryota</taxon>
        <taxon>Fungi</taxon>
        <taxon>Dikarya</taxon>
        <taxon>Ascomycota</taxon>
        <taxon>Pezizomycotina</taxon>
        <taxon>Eurotiomycetes</taxon>
        <taxon>Eurotiomycetidae</taxon>
        <taxon>Eurotiales</taxon>
        <taxon>Aspergillaceae</taxon>
        <taxon>Aspergillus</taxon>
    </lineage>
</organism>
<dbReference type="EMBL" id="KZ824660">
    <property type="protein sequence ID" value="RAK75180.1"/>
    <property type="molecule type" value="Genomic_DNA"/>
</dbReference>
<dbReference type="PANTHER" id="PTHR43248">
    <property type="entry name" value="2-SUCCINYL-6-HYDROXY-2,4-CYCLOHEXADIENE-1-CARBOXYLATE SYNTHASE"/>
    <property type="match status" value="1"/>
</dbReference>
<dbReference type="InterPro" id="IPR000073">
    <property type="entry name" value="AB_hydrolase_1"/>
</dbReference>
<dbReference type="Proteomes" id="UP000249789">
    <property type="component" value="Unassembled WGS sequence"/>
</dbReference>
<feature type="domain" description="AB hydrolase-1" evidence="3">
    <location>
        <begin position="34"/>
        <end position="305"/>
    </location>
</feature>
<dbReference type="GeneID" id="63862470"/>
<dbReference type="SUPFAM" id="SSF53474">
    <property type="entry name" value="alpha/beta-Hydrolases"/>
    <property type="match status" value="1"/>
</dbReference>
<reference evidence="4 5" key="1">
    <citation type="submission" date="2018-02" db="EMBL/GenBank/DDBJ databases">
        <title>The genomes of Aspergillus section Nigri reveals drivers in fungal speciation.</title>
        <authorList>
            <consortium name="DOE Joint Genome Institute"/>
            <person name="Vesth T.C."/>
            <person name="Nybo J."/>
            <person name="Theobald S."/>
            <person name="Brandl J."/>
            <person name="Frisvad J.C."/>
            <person name="Nielsen K.F."/>
            <person name="Lyhne E.K."/>
            <person name="Kogle M.E."/>
            <person name="Kuo A."/>
            <person name="Riley R."/>
            <person name="Clum A."/>
            <person name="Nolan M."/>
            <person name="Lipzen A."/>
            <person name="Salamov A."/>
            <person name="Henrissat B."/>
            <person name="Wiebenga A."/>
            <person name="De vries R.P."/>
            <person name="Grigoriev I.V."/>
            <person name="Mortensen U.H."/>
            <person name="Andersen M.R."/>
            <person name="Baker S.E."/>
        </authorList>
    </citation>
    <scope>NUCLEOTIDE SEQUENCE [LARGE SCALE GENOMIC DNA]</scope>
    <source>
        <strain evidence="4 5">CBS 313.89</strain>
    </source>
</reference>
<dbReference type="RefSeq" id="XP_040799190.1">
    <property type="nucleotide sequence ID" value="XM_040945137.1"/>
</dbReference>
<keyword evidence="5" id="KW-1185">Reference proteome</keyword>
<dbReference type="InterPro" id="IPR029058">
    <property type="entry name" value="AB_hydrolase_fold"/>
</dbReference>
<dbReference type="GO" id="GO:0016787">
    <property type="term" value="F:hydrolase activity"/>
    <property type="evidence" value="ECO:0007669"/>
    <property type="project" value="UniProtKB-KW"/>
</dbReference>
<gene>
    <name evidence="4" type="ORF">BO72DRAFT_449974</name>
</gene>